<dbReference type="STRING" id="6526.A0A2C9JT71"/>
<reference evidence="1" key="1">
    <citation type="submission" date="2020-05" db="UniProtKB">
        <authorList>
            <consortium name="EnsemblMetazoa"/>
        </authorList>
    </citation>
    <scope>IDENTIFICATION</scope>
    <source>
        <strain evidence="1">BB02</strain>
    </source>
</reference>
<sequence>MTQNQVKLMTEHSIIPVRVIELELESKDCLIRGVKDRLTLPRPHVLHDSAQILAIKLSCYQRECVEVRNWYQKEHQNYSKMKADQSKWWMWDRGLELALQSIRRIQDYLQRIGDAQAAGIADLCITPSEFNQRVGVYGQYCPVSLAERGELIDCSNTTTFEFAAEFRGKYYKMAGKKELEMFLAEPEKYVPPLAPRQLPEPELLPHRITKAELNGREAQILGYCPVTYLDGKMRYDALVPGSQEFMAEYKGNVFLMESEEKLYKFMKLPENYANMKLPHKQPPKPEELPFASLPMLGFMEQTCAIAMVKALTAAGNVKPKYPFISSTRSALIYVAYHLKAFNPKSSPYIRKKYKQKLQQFVETCELIKYLGNNMTVRYRDPNERPKEFDSKLETFFALRGVEPTPTWIK</sequence>
<evidence type="ECO:0000313" key="1">
    <source>
        <dbReference type="EnsemblMetazoa" id="BGLB007680-PB"/>
    </source>
</evidence>
<dbReference type="Gene3D" id="3.40.50.300">
    <property type="entry name" value="P-loop containing nucleotide triphosphate hydrolases"/>
    <property type="match status" value="1"/>
</dbReference>
<dbReference type="KEGG" id="bgt:106067239"/>
<gene>
    <name evidence="1" type="primary">106067239</name>
</gene>
<dbReference type="Proteomes" id="UP000076420">
    <property type="component" value="Unassembled WGS sequence"/>
</dbReference>
<protein>
    <submittedName>
        <fullName evidence="1">Uncharacterized protein</fullName>
    </submittedName>
</protein>
<name>A0A2C9JT71_BIOGL</name>
<evidence type="ECO:0000313" key="2">
    <source>
        <dbReference type="Proteomes" id="UP000076420"/>
    </source>
</evidence>
<accession>A0A2C9JT71</accession>
<proteinExistence type="predicted"/>
<dbReference type="EnsemblMetazoa" id="BGLB007680-RB">
    <property type="protein sequence ID" value="BGLB007680-PB"/>
    <property type="gene ID" value="BGLB007680"/>
</dbReference>
<dbReference type="AlphaFoldDB" id="A0A2C9JT71"/>
<dbReference type="InterPro" id="IPR027417">
    <property type="entry name" value="P-loop_NTPase"/>
</dbReference>
<organism evidence="1 2">
    <name type="scientific">Biomphalaria glabrata</name>
    <name type="common">Bloodfluke planorb</name>
    <name type="synonym">Freshwater snail</name>
    <dbReference type="NCBI Taxonomy" id="6526"/>
    <lineage>
        <taxon>Eukaryota</taxon>
        <taxon>Metazoa</taxon>
        <taxon>Spiralia</taxon>
        <taxon>Lophotrochozoa</taxon>
        <taxon>Mollusca</taxon>
        <taxon>Gastropoda</taxon>
        <taxon>Heterobranchia</taxon>
        <taxon>Euthyneura</taxon>
        <taxon>Panpulmonata</taxon>
        <taxon>Hygrophila</taxon>
        <taxon>Lymnaeoidea</taxon>
        <taxon>Planorbidae</taxon>
        <taxon>Biomphalaria</taxon>
    </lineage>
</organism>
<dbReference type="VEuPathDB" id="VectorBase:BGLAX_037585"/>
<dbReference type="VEuPathDB" id="VectorBase:BGLB007680"/>